<dbReference type="EMBL" id="CP002408">
    <property type="protein sequence ID" value="AFU59876.1"/>
    <property type="molecule type" value="Genomic_DNA"/>
</dbReference>
<dbReference type="HOGENOM" id="CLU_2821043_0_0_2"/>
<gene>
    <name evidence="2" type="ordered locus">Ngar_c29580</name>
</gene>
<sequence>MHMADLTDRQHYCKYCSKEFKPERSTRRYCSDGCRIKMWYKRNGRSRRNRKSSSSGRKAKQKKQAE</sequence>
<feature type="region of interest" description="Disordered" evidence="1">
    <location>
        <begin position="41"/>
        <end position="66"/>
    </location>
</feature>
<organism evidence="2 3">
    <name type="scientific">Nitrososphaera gargensis (strain Ga9.2)</name>
    <dbReference type="NCBI Taxonomy" id="1237085"/>
    <lineage>
        <taxon>Archaea</taxon>
        <taxon>Nitrososphaerota</taxon>
        <taxon>Nitrososphaeria</taxon>
        <taxon>Nitrososphaerales</taxon>
        <taxon>Nitrososphaeraceae</taxon>
        <taxon>Nitrososphaera</taxon>
    </lineage>
</organism>
<dbReference type="AlphaFoldDB" id="K0IEU3"/>
<name>K0IEU3_NITGG</name>
<evidence type="ECO:0000313" key="3">
    <source>
        <dbReference type="Proteomes" id="UP000008037"/>
    </source>
</evidence>
<dbReference type="KEGG" id="nga:Ngar_c29580"/>
<accession>K0IEU3</accession>
<evidence type="ECO:0000256" key="1">
    <source>
        <dbReference type="SAM" id="MobiDB-lite"/>
    </source>
</evidence>
<dbReference type="BioCyc" id="CNIT1237085:G1324-2958-MONOMER"/>
<keyword evidence="3" id="KW-1185">Reference proteome</keyword>
<evidence type="ECO:0000313" key="2">
    <source>
        <dbReference type="EMBL" id="AFU59876.1"/>
    </source>
</evidence>
<dbReference type="InParanoid" id="K0IEU3"/>
<protein>
    <submittedName>
        <fullName evidence="2">Uncharacterized protein</fullName>
    </submittedName>
</protein>
<reference evidence="2 3" key="1">
    <citation type="journal article" date="2012" name="Environ. Microbiol.">
        <title>The genome of the ammonia-oxidizing Candidatus Nitrososphaera gargensis: insights into metabolic versatility and environmental adaptations.</title>
        <authorList>
            <person name="Spang A."/>
            <person name="Poehlein A."/>
            <person name="Offre P."/>
            <person name="Zumbragel S."/>
            <person name="Haider S."/>
            <person name="Rychlik N."/>
            <person name="Nowka B."/>
            <person name="Schmeisser C."/>
            <person name="Lebedeva E.V."/>
            <person name="Rattei T."/>
            <person name="Bohm C."/>
            <person name="Schmid M."/>
            <person name="Galushko A."/>
            <person name="Hatzenpichler R."/>
            <person name="Weinmaier T."/>
            <person name="Daniel R."/>
            <person name="Schleper C."/>
            <person name="Spieck E."/>
            <person name="Streit W."/>
            <person name="Wagner M."/>
        </authorList>
    </citation>
    <scope>NUCLEOTIDE SEQUENCE [LARGE SCALE GENOMIC DNA]</scope>
    <source>
        <strain evidence="3">Ga9.2</strain>
    </source>
</reference>
<proteinExistence type="predicted"/>
<dbReference type="Proteomes" id="UP000008037">
    <property type="component" value="Chromosome"/>
</dbReference>